<organism evidence="6 7">
    <name type="scientific">Triparma laevis f. longispina</name>
    <dbReference type="NCBI Taxonomy" id="1714387"/>
    <lineage>
        <taxon>Eukaryota</taxon>
        <taxon>Sar</taxon>
        <taxon>Stramenopiles</taxon>
        <taxon>Ochrophyta</taxon>
        <taxon>Bolidophyceae</taxon>
        <taxon>Parmales</taxon>
        <taxon>Triparmaceae</taxon>
        <taxon>Triparma</taxon>
    </lineage>
</organism>
<evidence type="ECO:0000313" key="7">
    <source>
        <dbReference type="Proteomes" id="UP001165122"/>
    </source>
</evidence>
<dbReference type="Pfam" id="PF01852">
    <property type="entry name" value="START"/>
    <property type="match status" value="1"/>
</dbReference>
<protein>
    <submittedName>
        <fullName evidence="6">Uncharacterized protein</fullName>
    </submittedName>
</protein>
<dbReference type="GO" id="GO:0005783">
    <property type="term" value="C:endoplasmic reticulum"/>
    <property type="evidence" value="ECO:0007669"/>
    <property type="project" value="UniProtKB-SubCell"/>
</dbReference>
<feature type="compositionally biased region" description="Polar residues" evidence="3">
    <location>
        <begin position="415"/>
        <end position="446"/>
    </location>
</feature>
<dbReference type="AlphaFoldDB" id="A0A9W7CBM2"/>
<dbReference type="Gene3D" id="2.30.29.30">
    <property type="entry name" value="Pleckstrin-homology domain (PH domain)/Phosphotyrosine-binding domain (PTB)"/>
    <property type="match status" value="1"/>
</dbReference>
<dbReference type="EMBL" id="BRXW01000105">
    <property type="protein sequence ID" value="GMI06815.1"/>
    <property type="molecule type" value="Genomic_DNA"/>
</dbReference>
<dbReference type="OrthoDB" id="196858at2759"/>
<dbReference type="InterPro" id="IPR023213">
    <property type="entry name" value="CAT-like_dom_sf"/>
</dbReference>
<dbReference type="SUPFAM" id="SSF55961">
    <property type="entry name" value="Bet v1-like"/>
    <property type="match status" value="1"/>
</dbReference>
<dbReference type="PANTHER" id="PTHR19308:SF14">
    <property type="entry name" value="START DOMAIN-CONTAINING PROTEIN"/>
    <property type="match status" value="1"/>
</dbReference>
<proteinExistence type="predicted"/>
<evidence type="ECO:0000256" key="2">
    <source>
        <dbReference type="ARBA" id="ARBA00022824"/>
    </source>
</evidence>
<comment type="caution">
    <text evidence="6">The sequence shown here is derived from an EMBL/GenBank/DDBJ whole genome shotgun (WGS) entry which is preliminary data.</text>
</comment>
<feature type="domain" description="START" evidence="5">
    <location>
        <begin position="172"/>
        <end position="329"/>
    </location>
</feature>
<evidence type="ECO:0000256" key="1">
    <source>
        <dbReference type="ARBA" id="ARBA00004240"/>
    </source>
</evidence>
<dbReference type="GO" id="GO:0008289">
    <property type="term" value="F:lipid binding"/>
    <property type="evidence" value="ECO:0007669"/>
    <property type="project" value="InterPro"/>
</dbReference>
<comment type="subcellular location">
    <subcellularLocation>
        <location evidence="1">Endoplasmic reticulum</location>
    </subcellularLocation>
</comment>
<reference evidence="7" key="1">
    <citation type="journal article" date="2023" name="Commun. Biol.">
        <title>Genome analysis of Parmales, the sister group of diatoms, reveals the evolutionary specialization of diatoms from phago-mixotrophs to photoautotrophs.</title>
        <authorList>
            <person name="Ban H."/>
            <person name="Sato S."/>
            <person name="Yoshikawa S."/>
            <person name="Yamada K."/>
            <person name="Nakamura Y."/>
            <person name="Ichinomiya M."/>
            <person name="Sato N."/>
            <person name="Blanc-Mathieu R."/>
            <person name="Endo H."/>
            <person name="Kuwata A."/>
            <person name="Ogata H."/>
        </authorList>
    </citation>
    <scope>NUCLEOTIDE SEQUENCE [LARGE SCALE GENOMIC DNA]</scope>
    <source>
        <strain evidence="7">NIES 3700</strain>
    </source>
</reference>
<evidence type="ECO:0000313" key="6">
    <source>
        <dbReference type="EMBL" id="GMI06815.1"/>
    </source>
</evidence>
<dbReference type="Pfam" id="PF00169">
    <property type="entry name" value="PH"/>
    <property type="match status" value="1"/>
</dbReference>
<sequence>MPPTKKGTLYKKRDVFKGYRPRLFVLDPPILHYYLDASDPAPRKSIFLTGCTITPESWGDDSTSPGLRISHPSTSVTYHLGTHNSSERDSWISSLTAAAVETPPSPRPSHQPSPGFAVSPKPKPSPSLPRYLDVPTQAIESLETAFHQMEMLSAGTLSSTATDKPEGTDVNWNFLFEKKGVTAATVNGANVTVRGDSIMNQPPLKVFQTVINVFCKEKYDNQMDSGKRLTTYNPHTFVDYLKFKPVWPTSVRDFCNVVSWKVEGEVITIAAVEFEDGKLCPKVRGNVRGTCLIGGWTIRKHVEEDGSISSKVQIVVSSDLKGGLPSSIVQVVTQQQAMFPVIIGKWIKNQVDGREHDESLNGNVNEENVLNVVVKLPKALNIKHKPGESEHDGAASASTSPSLVEEESQAPPQAPTKTQTRSVSPIPTLPTPVQRSTSKSNSSTDFGVNLTTPPSLTPTKPSITFTTLALSLPLILWFTSHTLIPTLYNSRGFMFLLGLVLGLRSFVTRRLGKSMSYKDGTTVGLMGCGNGGTGSVKCDFNVDLKKVLRFIETKKSDGGTVAVTHIALKALALALREYSLFNGRNVRLPILGVEGYYPNASVDVSTAAGLVANGSSNIVKVEGADEMSIKQISKFINDNNNKKKKESVKGGAGALLPNFLKKPLEILSEQLDLKVPGLGLSGRRFGTALVVTSPNNEGSEVNISADLLTPYNGKPSGPSIILVVGGVKILPSFAKEPRSAVARPVLTVSCTVGCEVANVASCRVLVERVQELMREPERMDKM</sequence>
<name>A0A9W7CBM2_9STRA</name>
<dbReference type="InterPro" id="IPR002913">
    <property type="entry name" value="START_lipid-bd_dom"/>
</dbReference>
<dbReference type="SUPFAM" id="SSF50729">
    <property type="entry name" value="PH domain-like"/>
    <property type="match status" value="1"/>
</dbReference>
<dbReference type="InterPro" id="IPR051213">
    <property type="entry name" value="START_lipid_transfer"/>
</dbReference>
<dbReference type="InterPro" id="IPR023393">
    <property type="entry name" value="START-like_dom_sf"/>
</dbReference>
<dbReference type="SMART" id="SM00233">
    <property type="entry name" value="PH"/>
    <property type="match status" value="1"/>
</dbReference>
<dbReference type="CDD" id="cd00177">
    <property type="entry name" value="START"/>
    <property type="match status" value="1"/>
</dbReference>
<dbReference type="Gene3D" id="3.30.530.20">
    <property type="match status" value="1"/>
</dbReference>
<dbReference type="Proteomes" id="UP001165122">
    <property type="component" value="Unassembled WGS sequence"/>
</dbReference>
<keyword evidence="2" id="KW-0256">Endoplasmic reticulum</keyword>
<gene>
    <name evidence="6" type="ORF">TrLO_g6171</name>
</gene>
<feature type="region of interest" description="Disordered" evidence="3">
    <location>
        <begin position="99"/>
        <end position="130"/>
    </location>
</feature>
<evidence type="ECO:0000259" key="4">
    <source>
        <dbReference type="PROSITE" id="PS50003"/>
    </source>
</evidence>
<evidence type="ECO:0000259" key="5">
    <source>
        <dbReference type="PROSITE" id="PS50848"/>
    </source>
</evidence>
<dbReference type="PROSITE" id="PS50003">
    <property type="entry name" value="PH_DOMAIN"/>
    <property type="match status" value="1"/>
</dbReference>
<dbReference type="InterPro" id="IPR011993">
    <property type="entry name" value="PH-like_dom_sf"/>
</dbReference>
<feature type="domain" description="PH" evidence="4">
    <location>
        <begin position="2"/>
        <end position="100"/>
    </location>
</feature>
<accession>A0A9W7CBM2</accession>
<keyword evidence="7" id="KW-1185">Reference proteome</keyword>
<dbReference type="InterPro" id="IPR001849">
    <property type="entry name" value="PH_domain"/>
</dbReference>
<dbReference type="PROSITE" id="PS50848">
    <property type="entry name" value="START"/>
    <property type="match status" value="1"/>
</dbReference>
<dbReference type="SUPFAM" id="SSF52777">
    <property type="entry name" value="CoA-dependent acyltransferases"/>
    <property type="match status" value="1"/>
</dbReference>
<evidence type="ECO:0000256" key="3">
    <source>
        <dbReference type="SAM" id="MobiDB-lite"/>
    </source>
</evidence>
<dbReference type="Gene3D" id="3.30.559.10">
    <property type="entry name" value="Chloramphenicol acetyltransferase-like domain"/>
    <property type="match status" value="1"/>
</dbReference>
<feature type="region of interest" description="Disordered" evidence="3">
    <location>
        <begin position="384"/>
        <end position="453"/>
    </location>
</feature>
<dbReference type="PANTHER" id="PTHR19308">
    <property type="entry name" value="PHOSPHATIDYLCHOLINE TRANSFER PROTEIN"/>
    <property type="match status" value="1"/>
</dbReference>